<dbReference type="PANTHER" id="PTHR12283:SF6">
    <property type="entry name" value="GLUTAMINYL-PEPTIDE CYCLOTRANSFERASE-RELATED"/>
    <property type="match status" value="1"/>
</dbReference>
<dbReference type="InterPro" id="IPR037457">
    <property type="entry name" value="M28_QC"/>
</dbReference>
<dbReference type="GO" id="GO:0016603">
    <property type="term" value="F:glutaminyl-peptide cyclotransferase activity"/>
    <property type="evidence" value="ECO:0007669"/>
    <property type="project" value="UniProtKB-EC"/>
</dbReference>
<feature type="domain" description="Peptidase M28" evidence="7">
    <location>
        <begin position="111"/>
        <end position="326"/>
    </location>
</feature>
<reference evidence="8 9" key="1">
    <citation type="submission" date="2019-01" db="EMBL/GenBank/DDBJ databases">
        <title>A draft genome assembly of the solar-powered sea slug Elysia chlorotica.</title>
        <authorList>
            <person name="Cai H."/>
            <person name="Li Q."/>
            <person name="Fang X."/>
            <person name="Li J."/>
            <person name="Curtis N.E."/>
            <person name="Altenburger A."/>
            <person name="Shibata T."/>
            <person name="Feng M."/>
            <person name="Maeda T."/>
            <person name="Schwartz J.A."/>
            <person name="Shigenobu S."/>
            <person name="Lundholm N."/>
            <person name="Nishiyama T."/>
            <person name="Yang H."/>
            <person name="Hasebe M."/>
            <person name="Li S."/>
            <person name="Pierce S.K."/>
            <person name="Wang J."/>
        </authorList>
    </citation>
    <scope>NUCLEOTIDE SEQUENCE [LARGE SCALE GENOMIC DNA]</scope>
    <source>
        <strain evidence="8">EC2010</strain>
        <tissue evidence="8">Whole organism of an adult</tissue>
    </source>
</reference>
<gene>
    <name evidence="8" type="ORF">EGW08_004392</name>
</gene>
<feature type="chain" id="PRO_5018765296" description="glutaminyl-peptide cyclotransferase" evidence="6">
    <location>
        <begin position="20"/>
        <end position="333"/>
    </location>
</feature>
<dbReference type="AlphaFoldDB" id="A0A3S1ABW3"/>
<dbReference type="InterPro" id="IPR040234">
    <property type="entry name" value="QC/QCL"/>
</dbReference>
<sequence length="333" mass="37126">MKFLTSAFTSVLTFATVGCMFFRRQASVPASCTSGIPHSTLENLSRGLANTSTSDIFSRLLPSILRERVPGTQGNLIVRQFIKSEMSSLGWTVEEDTFTDSTPLGAVTFSNVIATFDPTKAKRIVIACHYDSKYMPGSIPFVAATDSAVPCAIMLDSARRINQMATDAQTNNLSDFSFQFIFFDGEEAFWRWSSSDSLYGSRHLAQVWSTSPDRNDPTARNNLQNIALFVLLDLIGTSDTQFVNHFSNTASEFNSLVSIGKSKVEKYTVMFFSYHSYFSSHEHCNFAGVPVVHLISTPFPSVWHTVDDDLQHLDVNTVDDFSRIFRVYLASLL</sequence>
<dbReference type="Pfam" id="PF04389">
    <property type="entry name" value="Peptidase_M28"/>
    <property type="match status" value="1"/>
</dbReference>
<keyword evidence="6" id="KW-0732">Signal</keyword>
<evidence type="ECO:0000256" key="3">
    <source>
        <dbReference type="ARBA" id="ARBA00012012"/>
    </source>
</evidence>
<proteinExistence type="inferred from homology"/>
<protein>
    <recommendedName>
        <fullName evidence="3">glutaminyl-peptide cyclotransferase</fullName>
        <ecNumber evidence="3">2.3.2.5</ecNumber>
    </recommendedName>
</protein>
<keyword evidence="4" id="KW-0808">Transferase</keyword>
<dbReference type="PROSITE" id="PS51257">
    <property type="entry name" value="PROKAR_LIPOPROTEIN"/>
    <property type="match status" value="1"/>
</dbReference>
<dbReference type="EMBL" id="RQTK01000099">
    <property type="protein sequence ID" value="RUS87859.1"/>
    <property type="molecule type" value="Genomic_DNA"/>
</dbReference>
<dbReference type="PANTHER" id="PTHR12283">
    <property type="entry name" value="GLUTAMINYL-PEPTIDE CYCLOTRANSFERASE"/>
    <property type="match status" value="1"/>
</dbReference>
<name>A0A3S1ABW3_ELYCH</name>
<evidence type="ECO:0000256" key="1">
    <source>
        <dbReference type="ARBA" id="ARBA00000001"/>
    </source>
</evidence>
<organism evidence="8 9">
    <name type="scientific">Elysia chlorotica</name>
    <name type="common">Eastern emerald elysia</name>
    <name type="synonym">Sea slug</name>
    <dbReference type="NCBI Taxonomy" id="188477"/>
    <lineage>
        <taxon>Eukaryota</taxon>
        <taxon>Metazoa</taxon>
        <taxon>Spiralia</taxon>
        <taxon>Lophotrochozoa</taxon>
        <taxon>Mollusca</taxon>
        <taxon>Gastropoda</taxon>
        <taxon>Heterobranchia</taxon>
        <taxon>Euthyneura</taxon>
        <taxon>Panpulmonata</taxon>
        <taxon>Sacoglossa</taxon>
        <taxon>Placobranchoidea</taxon>
        <taxon>Plakobranchidae</taxon>
        <taxon>Elysia</taxon>
    </lineage>
</organism>
<comment type="caution">
    <text evidence="8">The sequence shown here is derived from an EMBL/GenBank/DDBJ whole genome shotgun (WGS) entry which is preliminary data.</text>
</comment>
<keyword evidence="5" id="KW-0012">Acyltransferase</keyword>
<dbReference type="SUPFAM" id="SSF53187">
    <property type="entry name" value="Zn-dependent exopeptidases"/>
    <property type="match status" value="1"/>
</dbReference>
<evidence type="ECO:0000256" key="6">
    <source>
        <dbReference type="SAM" id="SignalP"/>
    </source>
</evidence>
<comment type="catalytic activity">
    <reaction evidence="1">
        <text>N-terminal L-glutaminyl-[peptide] = N-terminal 5-oxo-L-prolyl-[peptide] + NH4(+)</text>
        <dbReference type="Rhea" id="RHEA:23652"/>
        <dbReference type="Rhea" id="RHEA-COMP:11736"/>
        <dbReference type="Rhea" id="RHEA-COMP:11846"/>
        <dbReference type="ChEBI" id="CHEBI:28938"/>
        <dbReference type="ChEBI" id="CHEBI:64722"/>
        <dbReference type="ChEBI" id="CHEBI:87215"/>
        <dbReference type="EC" id="2.3.2.5"/>
    </reaction>
</comment>
<evidence type="ECO:0000313" key="8">
    <source>
        <dbReference type="EMBL" id="RUS87859.1"/>
    </source>
</evidence>
<dbReference type="CDD" id="cd03880">
    <property type="entry name" value="M28_QC_like"/>
    <property type="match status" value="1"/>
</dbReference>
<comment type="similarity">
    <text evidence="2">Belongs to the glutaminyl-peptide cyclotransferase family.</text>
</comment>
<dbReference type="GO" id="GO:0008270">
    <property type="term" value="F:zinc ion binding"/>
    <property type="evidence" value="ECO:0007669"/>
    <property type="project" value="TreeGrafter"/>
</dbReference>
<dbReference type="OrthoDB" id="3907302at2759"/>
<evidence type="ECO:0000256" key="5">
    <source>
        <dbReference type="ARBA" id="ARBA00023315"/>
    </source>
</evidence>
<dbReference type="Gene3D" id="3.40.630.10">
    <property type="entry name" value="Zn peptidases"/>
    <property type="match status" value="1"/>
</dbReference>
<keyword evidence="9" id="KW-1185">Reference proteome</keyword>
<dbReference type="InterPro" id="IPR007484">
    <property type="entry name" value="Peptidase_M28"/>
</dbReference>
<feature type="non-terminal residue" evidence="8">
    <location>
        <position position="333"/>
    </location>
</feature>
<dbReference type="EC" id="2.3.2.5" evidence="3"/>
<evidence type="ECO:0000256" key="4">
    <source>
        <dbReference type="ARBA" id="ARBA00022679"/>
    </source>
</evidence>
<accession>A0A3S1ABW3</accession>
<evidence type="ECO:0000313" key="9">
    <source>
        <dbReference type="Proteomes" id="UP000271974"/>
    </source>
</evidence>
<evidence type="ECO:0000256" key="2">
    <source>
        <dbReference type="ARBA" id="ARBA00006014"/>
    </source>
</evidence>
<dbReference type="Proteomes" id="UP000271974">
    <property type="component" value="Unassembled WGS sequence"/>
</dbReference>
<evidence type="ECO:0000259" key="7">
    <source>
        <dbReference type="Pfam" id="PF04389"/>
    </source>
</evidence>
<feature type="signal peptide" evidence="6">
    <location>
        <begin position="1"/>
        <end position="19"/>
    </location>
</feature>